<comment type="caution">
    <text evidence="1">The sequence shown here is derived from an EMBL/GenBank/DDBJ whole genome shotgun (WGS) entry which is preliminary data.</text>
</comment>
<name>A0ABW0QZS4_9BACL</name>
<dbReference type="Proteomes" id="UP001596108">
    <property type="component" value="Unassembled WGS sequence"/>
</dbReference>
<dbReference type="EMBL" id="JBHSNC010000042">
    <property type="protein sequence ID" value="MFC5530476.1"/>
    <property type="molecule type" value="Genomic_DNA"/>
</dbReference>
<gene>
    <name evidence="1" type="ORF">ACFPQ4_13650</name>
</gene>
<organism evidence="1 2">
    <name type="scientific">Cohnella yongneupensis</name>
    <dbReference type="NCBI Taxonomy" id="425006"/>
    <lineage>
        <taxon>Bacteria</taxon>
        <taxon>Bacillati</taxon>
        <taxon>Bacillota</taxon>
        <taxon>Bacilli</taxon>
        <taxon>Bacillales</taxon>
        <taxon>Paenibacillaceae</taxon>
        <taxon>Cohnella</taxon>
    </lineage>
</organism>
<sequence length="229" mass="26627">MNEYSNPLKVDEKLIETLIVPDCFRSYLDFHIGSYARSKRNQTVVFEDLALGFITQDQHELAAIYENRNPNLGRFIGESRIILDPIDRVTIPSYKVVNIIADHIPHLRFTRSLGKLLLLADGQRFNPNDVPHHKLHPMLNLYGEVVKVTNSENAKLIPEFQHQVECFEYIKQHILQTDDVGYANLLHNIRFITQLNPKRRGFYVSGFHPTAVRLDHENLKQIRIETSKM</sequence>
<proteinExistence type="predicted"/>
<reference evidence="2" key="1">
    <citation type="journal article" date="2019" name="Int. J. Syst. Evol. Microbiol.">
        <title>The Global Catalogue of Microorganisms (GCM) 10K type strain sequencing project: providing services to taxonomists for standard genome sequencing and annotation.</title>
        <authorList>
            <consortium name="The Broad Institute Genomics Platform"/>
            <consortium name="The Broad Institute Genome Sequencing Center for Infectious Disease"/>
            <person name="Wu L."/>
            <person name="Ma J."/>
        </authorList>
    </citation>
    <scope>NUCLEOTIDE SEQUENCE [LARGE SCALE GENOMIC DNA]</scope>
    <source>
        <strain evidence="2">CGMCC 1.18578</strain>
    </source>
</reference>
<keyword evidence="2" id="KW-1185">Reference proteome</keyword>
<evidence type="ECO:0000313" key="1">
    <source>
        <dbReference type="EMBL" id="MFC5530476.1"/>
    </source>
</evidence>
<dbReference type="RefSeq" id="WP_378112414.1">
    <property type="nucleotide sequence ID" value="NZ_JBHSNC010000042.1"/>
</dbReference>
<protein>
    <submittedName>
        <fullName evidence="1">Uncharacterized protein</fullName>
    </submittedName>
</protein>
<evidence type="ECO:0000313" key="2">
    <source>
        <dbReference type="Proteomes" id="UP001596108"/>
    </source>
</evidence>
<accession>A0ABW0QZS4</accession>